<dbReference type="SUPFAM" id="SSF48403">
    <property type="entry name" value="Ankyrin repeat"/>
    <property type="match status" value="1"/>
</dbReference>
<dbReference type="PROSITE" id="PS50088">
    <property type="entry name" value="ANK_REPEAT"/>
    <property type="match status" value="6"/>
</dbReference>
<sequence>MEQNHGASDALQVAARQCLRAIEAIQDDPLLAQQQWARHRLIDFNLWADGIGIFASRRNALQHRLRYHQDAAQMLLSVLESLTGVFERLLTLANLRIDNSPDTSDSTSALDGTGSPLSLSPWSSDAEADDSDESTDDWPAVEGLHALNECCQDAENLLRRLIDFANLVRSAGVSSRIMKADLTFDLRFHQDLEEYLAFVLRLQNFQTSGSNTEGFLRTNAALAITSVKTSDIRPDQSVLILANLRRRHRFTYAWKRADMLAAPNRGNPIPLIAQRVTAQKPTRPKEELAEMPSTSKSLPMPLDVVKGIPSQPSASAIATLNLDSLETLTNSQEHTGLYAPSVSQFSVSQDKLVYPKPPKISEEHAFKCPCCCQVLPKRMGANDRNWRKHLAQDVYPYNCPIVSCTADTTFFVKKKDWQRHLETHHRTLSYWRCPFCSDESHHVTTTSLQKHLQALHTDLFDNNRIDVLLEVSQRTDVDLPVQCAVCNISRGPPSETSAYMNHLAEHLHEFSLLSLPWNDMMPARDVEPELAPAAAMSPGEVQVFDDPISDIPRYLTIPIEEYFDPADRTEDQESIAEEDAKMRADQLQEIAAWLSPPDMEMAYTNAIVLHESPTGQWFLKSDRYLDWKLGVTHHLWLNGKAGCGKTTLCSLAIRDIRAYCQDRPGNGYAFFYISFSNDATFGKISLLRSLIVQLGGTGRALSVLLQLYDNPRRSPPGEAELEYILSGCFEAYDQIYLCIDALDECPEDSNLLHNMIEYLQRLSQTRENVKFLLTSRDLPHIRSAMNRLGVESVNISTQATDEDIRQYVITMLSQDPILSRLDEETKAPIEQTIYQKADGMFRWAHCQLGELKKLKSLKPSHVRKALYYLPATLDETSERMLSAIPEYAASDALAMLRWLAYAQTPVHLPELAEVVIVDFATDPGLVLTDQRPGLEDALEILSGLVVVECAASKPKGGGNALTEMSVKFEDGKYIHADDVQSSTIYASDLSIHTDSTYKGDIVRLAHYSVLEFLESERLLAGDGRAFHLDTAGEHRIIAQSCIIYLMHYSESSAKTATSEDLVHFPLLEYSARYWSYHASRAQPGQPIGEMRLLTSPAMRDWLLVFQPDAPWRDYVEPLESIGSGLYYASFLGLLAVVGDLLAHGADVNARGGHYDNALQAASANGHVEIVDVLLHHGADVNAEGGYHDNALQAAAANGHAYVVEALLRCGADANGNEGLHSTALKVAAGNGYHAIVQMLLKRGANANAYSEGTDTTPLHAASRSGQEQVVRLLLDAGADLNFSGRIGMDERLQTPLQLAALEGQEKIVQLLLEAGADVYARRGTSDTALHLAMAAGHETIVQMLKTAGAGA</sequence>
<keyword evidence="6" id="KW-1185">Reference proteome</keyword>
<reference evidence="5 6" key="1">
    <citation type="submission" date="2021-01" db="EMBL/GenBank/DDBJ databases">
        <title>Cercospora kikuchii MAFF 305040 whole genome shotgun sequence.</title>
        <authorList>
            <person name="Kashiwa T."/>
            <person name="Suzuki T."/>
        </authorList>
    </citation>
    <scope>NUCLEOTIDE SEQUENCE [LARGE SCALE GENOMIC DNA]</scope>
    <source>
        <strain evidence="5 6">MAFF 305040</strain>
    </source>
</reference>
<dbReference type="PANTHER" id="PTHR10039:SF16">
    <property type="entry name" value="GPI INOSITOL-DEACYLASE"/>
    <property type="match status" value="1"/>
</dbReference>
<dbReference type="InterPro" id="IPR002110">
    <property type="entry name" value="Ankyrin_rpt"/>
</dbReference>
<proteinExistence type="predicted"/>
<dbReference type="PRINTS" id="PR01415">
    <property type="entry name" value="ANKYRIN"/>
</dbReference>
<dbReference type="OrthoDB" id="1577640at2759"/>
<evidence type="ECO:0000313" key="6">
    <source>
        <dbReference type="Proteomes" id="UP000825890"/>
    </source>
</evidence>
<keyword evidence="1" id="KW-0677">Repeat</keyword>
<dbReference type="Gene3D" id="3.40.50.300">
    <property type="entry name" value="P-loop containing nucleotide triphosphate hydrolases"/>
    <property type="match status" value="1"/>
</dbReference>
<dbReference type="Proteomes" id="UP000825890">
    <property type="component" value="Unassembled WGS sequence"/>
</dbReference>
<keyword evidence="2" id="KW-0040">ANK repeat</keyword>
<dbReference type="EMBL" id="BOLY01000009">
    <property type="protein sequence ID" value="GIZ49344.1"/>
    <property type="molecule type" value="Genomic_DNA"/>
</dbReference>
<name>A0A9P3L1B9_9PEZI</name>
<feature type="repeat" description="ANK" evidence="2">
    <location>
        <begin position="1153"/>
        <end position="1185"/>
    </location>
</feature>
<dbReference type="Gene3D" id="1.25.40.20">
    <property type="entry name" value="Ankyrin repeat-containing domain"/>
    <property type="match status" value="1"/>
</dbReference>
<feature type="repeat" description="ANK" evidence="2">
    <location>
        <begin position="1186"/>
        <end position="1218"/>
    </location>
</feature>
<feature type="repeat" description="ANK" evidence="2">
    <location>
        <begin position="1219"/>
        <end position="1251"/>
    </location>
</feature>
<gene>
    <name evidence="5" type="ORF">CKM354_001237600</name>
</gene>
<feature type="repeat" description="ANK" evidence="2">
    <location>
        <begin position="1253"/>
        <end position="1285"/>
    </location>
</feature>
<feature type="region of interest" description="Disordered" evidence="3">
    <location>
        <begin position="277"/>
        <end position="296"/>
    </location>
</feature>
<dbReference type="GeneID" id="68297951"/>
<feature type="compositionally biased region" description="Acidic residues" evidence="3">
    <location>
        <begin position="126"/>
        <end position="136"/>
    </location>
</feature>
<dbReference type="Pfam" id="PF12796">
    <property type="entry name" value="Ank_2"/>
    <property type="match status" value="2"/>
</dbReference>
<evidence type="ECO:0000256" key="2">
    <source>
        <dbReference type="PROSITE-ProRule" id="PRU00023"/>
    </source>
</evidence>
<dbReference type="InterPro" id="IPR056884">
    <property type="entry name" value="NPHP3-like_N"/>
</dbReference>
<evidence type="ECO:0000259" key="4">
    <source>
        <dbReference type="SMART" id="SM00355"/>
    </source>
</evidence>
<dbReference type="Pfam" id="PF00023">
    <property type="entry name" value="Ank"/>
    <property type="match status" value="1"/>
</dbReference>
<feature type="repeat" description="ANK" evidence="2">
    <location>
        <begin position="1324"/>
        <end position="1351"/>
    </location>
</feature>
<organism evidence="5 6">
    <name type="scientific">Cercospora kikuchii</name>
    <dbReference type="NCBI Taxonomy" id="84275"/>
    <lineage>
        <taxon>Eukaryota</taxon>
        <taxon>Fungi</taxon>
        <taxon>Dikarya</taxon>
        <taxon>Ascomycota</taxon>
        <taxon>Pezizomycotina</taxon>
        <taxon>Dothideomycetes</taxon>
        <taxon>Dothideomycetidae</taxon>
        <taxon>Mycosphaerellales</taxon>
        <taxon>Mycosphaerellaceae</taxon>
        <taxon>Cercospora</taxon>
    </lineage>
</organism>
<dbReference type="SMART" id="SM00355">
    <property type="entry name" value="ZnF_C2H2"/>
    <property type="match status" value="2"/>
</dbReference>
<dbReference type="PROSITE" id="PS50297">
    <property type="entry name" value="ANK_REP_REGION"/>
    <property type="match status" value="6"/>
</dbReference>
<dbReference type="InterPro" id="IPR027417">
    <property type="entry name" value="P-loop_NTPase"/>
</dbReference>
<feature type="region of interest" description="Disordered" evidence="3">
    <location>
        <begin position="101"/>
        <end position="138"/>
    </location>
</feature>
<protein>
    <recommendedName>
        <fullName evidence="4">C2H2-type domain-containing protein</fullName>
    </recommendedName>
</protein>
<feature type="compositionally biased region" description="Polar residues" evidence="3">
    <location>
        <begin position="101"/>
        <end position="118"/>
    </location>
</feature>
<evidence type="ECO:0000313" key="5">
    <source>
        <dbReference type="EMBL" id="GIZ49344.1"/>
    </source>
</evidence>
<feature type="repeat" description="ANK" evidence="2">
    <location>
        <begin position="1291"/>
        <end position="1323"/>
    </location>
</feature>
<evidence type="ECO:0000256" key="1">
    <source>
        <dbReference type="ARBA" id="ARBA00022737"/>
    </source>
</evidence>
<dbReference type="RefSeq" id="XP_044663831.1">
    <property type="nucleotide sequence ID" value="XM_044807896.1"/>
</dbReference>
<evidence type="ECO:0000256" key="3">
    <source>
        <dbReference type="SAM" id="MobiDB-lite"/>
    </source>
</evidence>
<dbReference type="PANTHER" id="PTHR10039">
    <property type="entry name" value="AMELOGENIN"/>
    <property type="match status" value="1"/>
</dbReference>
<dbReference type="InterPro" id="IPR036770">
    <property type="entry name" value="Ankyrin_rpt-contain_sf"/>
</dbReference>
<dbReference type="SUPFAM" id="SSF52540">
    <property type="entry name" value="P-loop containing nucleoside triphosphate hydrolases"/>
    <property type="match status" value="1"/>
</dbReference>
<feature type="domain" description="C2H2-type" evidence="4">
    <location>
        <begin position="397"/>
        <end position="424"/>
    </location>
</feature>
<feature type="domain" description="C2H2-type" evidence="4">
    <location>
        <begin position="431"/>
        <end position="456"/>
    </location>
</feature>
<comment type="caution">
    <text evidence="5">The sequence shown here is derived from an EMBL/GenBank/DDBJ whole genome shotgun (WGS) entry which is preliminary data.</text>
</comment>
<accession>A0A9P3L1B9</accession>
<dbReference type="InterPro" id="IPR013087">
    <property type="entry name" value="Znf_C2H2_type"/>
</dbReference>
<dbReference type="Pfam" id="PF24883">
    <property type="entry name" value="NPHP3_N"/>
    <property type="match status" value="1"/>
</dbReference>
<dbReference type="SMART" id="SM00248">
    <property type="entry name" value="ANK"/>
    <property type="match status" value="7"/>
</dbReference>